<dbReference type="GO" id="GO:0050660">
    <property type="term" value="F:flavin adenine dinucleotide binding"/>
    <property type="evidence" value="ECO:0007669"/>
    <property type="project" value="InterPro"/>
</dbReference>
<evidence type="ECO:0000313" key="3">
    <source>
        <dbReference type="Proteomes" id="UP000886595"/>
    </source>
</evidence>
<evidence type="ECO:0000259" key="1">
    <source>
        <dbReference type="Pfam" id="PF02771"/>
    </source>
</evidence>
<dbReference type="Gene3D" id="1.10.540.10">
    <property type="entry name" value="Acyl-CoA dehydrogenase/oxidase, N-terminal domain"/>
    <property type="match status" value="1"/>
</dbReference>
<organism evidence="2 3">
    <name type="scientific">Brassica carinata</name>
    <name type="common">Ethiopian mustard</name>
    <name type="synonym">Abyssinian cabbage</name>
    <dbReference type="NCBI Taxonomy" id="52824"/>
    <lineage>
        <taxon>Eukaryota</taxon>
        <taxon>Viridiplantae</taxon>
        <taxon>Streptophyta</taxon>
        <taxon>Embryophyta</taxon>
        <taxon>Tracheophyta</taxon>
        <taxon>Spermatophyta</taxon>
        <taxon>Magnoliopsida</taxon>
        <taxon>eudicotyledons</taxon>
        <taxon>Gunneridae</taxon>
        <taxon>Pentapetalae</taxon>
        <taxon>rosids</taxon>
        <taxon>malvids</taxon>
        <taxon>Brassicales</taxon>
        <taxon>Brassicaceae</taxon>
        <taxon>Brassiceae</taxon>
        <taxon>Brassica</taxon>
    </lineage>
</organism>
<dbReference type="PANTHER" id="PTHR43188">
    <property type="entry name" value="ACYL-COENZYME A OXIDASE"/>
    <property type="match status" value="1"/>
</dbReference>
<dbReference type="SUPFAM" id="SSF56645">
    <property type="entry name" value="Acyl-CoA dehydrogenase NM domain-like"/>
    <property type="match status" value="1"/>
</dbReference>
<keyword evidence="3" id="KW-1185">Reference proteome</keyword>
<dbReference type="Pfam" id="PF05911">
    <property type="entry name" value="FPP"/>
    <property type="match status" value="1"/>
</dbReference>
<dbReference type="InterPro" id="IPR037069">
    <property type="entry name" value="AcylCoA_DH/ox_N_sf"/>
</dbReference>
<dbReference type="EMBL" id="JAAMPC010000013">
    <property type="protein sequence ID" value="KAG2272797.1"/>
    <property type="molecule type" value="Genomic_DNA"/>
</dbReference>
<evidence type="ECO:0000313" key="2">
    <source>
        <dbReference type="EMBL" id="KAG2272797.1"/>
    </source>
</evidence>
<gene>
    <name evidence="2" type="ORF">Bca52824_067352</name>
</gene>
<dbReference type="AlphaFoldDB" id="A0A8X7QMB5"/>
<dbReference type="InterPro" id="IPR045008">
    <property type="entry name" value="ACX4-like"/>
</dbReference>
<name>A0A8X7QMB5_BRACI</name>
<dbReference type="Pfam" id="PF02771">
    <property type="entry name" value="Acyl-CoA_dh_N"/>
    <property type="match status" value="1"/>
</dbReference>
<accession>A0A8X7QMB5</accession>
<dbReference type="GO" id="GO:0006635">
    <property type="term" value="P:fatty acid beta-oxidation"/>
    <property type="evidence" value="ECO:0007669"/>
    <property type="project" value="InterPro"/>
</dbReference>
<dbReference type="InterPro" id="IPR009100">
    <property type="entry name" value="AcylCoA_DH/oxidase_NM_dom_sf"/>
</dbReference>
<proteinExistence type="predicted"/>
<dbReference type="GO" id="GO:0005777">
    <property type="term" value="C:peroxisome"/>
    <property type="evidence" value="ECO:0007669"/>
    <property type="project" value="TreeGrafter"/>
</dbReference>
<dbReference type="InterPro" id="IPR008587">
    <property type="entry name" value="FPP_plant"/>
</dbReference>
<dbReference type="Proteomes" id="UP000886595">
    <property type="component" value="Unassembled WGS sequence"/>
</dbReference>
<dbReference type="GO" id="GO:0003995">
    <property type="term" value="F:acyl-CoA dehydrogenase activity"/>
    <property type="evidence" value="ECO:0007669"/>
    <property type="project" value="InterPro"/>
</dbReference>
<dbReference type="InterPro" id="IPR013786">
    <property type="entry name" value="AcylCoA_DH/ox_N"/>
</dbReference>
<reference evidence="2 3" key="1">
    <citation type="submission" date="2020-02" db="EMBL/GenBank/DDBJ databases">
        <authorList>
            <person name="Ma Q."/>
            <person name="Huang Y."/>
            <person name="Song X."/>
            <person name="Pei D."/>
        </authorList>
    </citation>
    <scope>NUCLEOTIDE SEQUENCE [LARGE SCALE GENOMIC DNA]</scope>
    <source>
        <strain evidence="2">Sxm20200214</strain>
        <tissue evidence="2">Leaf</tissue>
    </source>
</reference>
<dbReference type="PANTHER" id="PTHR43188:SF1">
    <property type="entry name" value="ACYL-COA DEHYDROGENASE"/>
    <property type="match status" value="1"/>
</dbReference>
<dbReference type="OrthoDB" id="1730845at2759"/>
<sequence length="304" mass="34645">MSQSHRENQKGFRVCRKADMKKFAEELSSVLEWMVNHCFSLQNVSSMREEIKKQFEWDESLSGSDVSSLACKDQWIKDRPVNHKLPSKVIEEEAKDKTERYYSMSTKAKWSVLEANLEISSQILFYIDLRFVLFDLDKVEDIHVFKMIKRDRLTSPLNLQHNAEKKVKSSYFDLPAMNVFVTFPQATPASKFPTCTSDYYHFNELLTPKGQAVRKRVREFMEKEVAPVMTEYWEKAEFPFHIIPKLGALGVVGGSIKGCGCPGLSITANAIATAEMSRVDASCGTFNLVHTSLNMLTIGKMSLA</sequence>
<feature type="domain" description="Acyl-CoA dehydrogenase/oxidase N-terminal" evidence="1">
    <location>
        <begin position="208"/>
        <end position="299"/>
    </location>
</feature>
<comment type="caution">
    <text evidence="2">The sequence shown here is derived from an EMBL/GenBank/DDBJ whole genome shotgun (WGS) entry which is preliminary data.</text>
</comment>
<protein>
    <recommendedName>
        <fullName evidence="1">Acyl-CoA dehydrogenase/oxidase N-terminal domain-containing protein</fullName>
    </recommendedName>
</protein>